<accession>A0ABQ2M5X1</accession>
<sequence>MRRFALTLGSLVAAGMLALAVPGSAVAAHGVLVINGTAYGEPRGCYESDRWPLSVGNHTDSRAYVFDGPHCSGSVIEYVMPGTQTVSEFGNSVYID</sequence>
<feature type="chain" id="PRO_5046616108" evidence="1">
    <location>
        <begin position="28"/>
        <end position="96"/>
    </location>
</feature>
<keyword evidence="3" id="KW-1185">Reference proteome</keyword>
<keyword evidence="1" id="KW-0732">Signal</keyword>
<evidence type="ECO:0000313" key="2">
    <source>
        <dbReference type="EMBL" id="GGO47594.1"/>
    </source>
</evidence>
<evidence type="ECO:0000256" key="1">
    <source>
        <dbReference type="SAM" id="SignalP"/>
    </source>
</evidence>
<evidence type="ECO:0000313" key="3">
    <source>
        <dbReference type="Proteomes" id="UP000656881"/>
    </source>
</evidence>
<gene>
    <name evidence="2" type="ORF">GCM10012286_41250</name>
</gene>
<proteinExistence type="predicted"/>
<reference evidence="3" key="1">
    <citation type="journal article" date="2019" name="Int. J. Syst. Evol. Microbiol.">
        <title>The Global Catalogue of Microorganisms (GCM) 10K type strain sequencing project: providing services to taxonomists for standard genome sequencing and annotation.</title>
        <authorList>
            <consortium name="The Broad Institute Genomics Platform"/>
            <consortium name="The Broad Institute Genome Sequencing Center for Infectious Disease"/>
            <person name="Wu L."/>
            <person name="Ma J."/>
        </authorList>
    </citation>
    <scope>NUCLEOTIDE SEQUENCE [LARGE SCALE GENOMIC DNA]</scope>
    <source>
        <strain evidence="3">CGMCC 4.7349</strain>
    </source>
</reference>
<feature type="signal peptide" evidence="1">
    <location>
        <begin position="1"/>
        <end position="27"/>
    </location>
</feature>
<name>A0ABQ2M5X1_9ACTN</name>
<dbReference type="RefSeq" id="WP_189175070.1">
    <property type="nucleotide sequence ID" value="NZ_BMNG01000008.1"/>
</dbReference>
<protein>
    <submittedName>
        <fullName evidence="2">Uncharacterized protein</fullName>
    </submittedName>
</protein>
<comment type="caution">
    <text evidence="2">The sequence shown here is derived from an EMBL/GenBank/DDBJ whole genome shotgun (WGS) entry which is preliminary data.</text>
</comment>
<organism evidence="2 3">
    <name type="scientific">Streptomyces lasiicapitis</name>
    <dbReference type="NCBI Taxonomy" id="1923961"/>
    <lineage>
        <taxon>Bacteria</taxon>
        <taxon>Bacillati</taxon>
        <taxon>Actinomycetota</taxon>
        <taxon>Actinomycetes</taxon>
        <taxon>Kitasatosporales</taxon>
        <taxon>Streptomycetaceae</taxon>
        <taxon>Streptomyces</taxon>
    </lineage>
</organism>
<dbReference type="EMBL" id="BMNG01000008">
    <property type="protein sequence ID" value="GGO47594.1"/>
    <property type="molecule type" value="Genomic_DNA"/>
</dbReference>
<dbReference type="Proteomes" id="UP000656881">
    <property type="component" value="Unassembled WGS sequence"/>
</dbReference>